<feature type="domain" description="SpoVT-AbrB" evidence="2">
    <location>
        <begin position="2"/>
        <end position="48"/>
    </location>
</feature>
<reference evidence="3 4" key="1">
    <citation type="submission" date="2019-11" db="EMBL/GenBank/DDBJ databases">
        <title>Terrilactibacillus tamarindus sp. nov. BCM23-1 isolated from bark of Tamarindus indica.</title>
        <authorList>
            <person name="Kingkaew E."/>
            <person name="Tanasupawat S."/>
        </authorList>
    </citation>
    <scope>NUCLEOTIDE SEQUENCE [LARGE SCALE GENOMIC DNA]</scope>
    <source>
        <strain evidence="3 4">BCM23-1</strain>
    </source>
</reference>
<dbReference type="Pfam" id="PF04014">
    <property type="entry name" value="MazE_antitoxin"/>
    <property type="match status" value="1"/>
</dbReference>
<keyword evidence="4" id="KW-1185">Reference proteome</keyword>
<dbReference type="OrthoDB" id="199763at2"/>
<dbReference type="InterPro" id="IPR037914">
    <property type="entry name" value="SpoVT-AbrB_sf"/>
</dbReference>
<gene>
    <name evidence="3" type="ORF">GMB86_09400</name>
</gene>
<dbReference type="PROSITE" id="PS51740">
    <property type="entry name" value="SPOVT_ABRB"/>
    <property type="match status" value="1"/>
</dbReference>
<sequence length="104" mass="12183">MKERLSIRKRGQVTLPKSIMEQFKLEEGDTLELSINGNGEITVVPMVQIPANQRWFWSDEWQKEEREAEEDIKAGRVKSFDNIDEAINWLDSDEAEEWSDGKKQ</sequence>
<dbReference type="Proteomes" id="UP000440978">
    <property type="component" value="Unassembled WGS sequence"/>
</dbReference>
<dbReference type="InterPro" id="IPR007159">
    <property type="entry name" value="SpoVT-AbrB_dom"/>
</dbReference>
<proteinExistence type="predicted"/>
<organism evidence="3 4">
    <name type="scientific">Terrilactibacillus tamarindi</name>
    <dbReference type="NCBI Taxonomy" id="2599694"/>
    <lineage>
        <taxon>Bacteria</taxon>
        <taxon>Bacillati</taxon>
        <taxon>Bacillota</taxon>
        <taxon>Bacilli</taxon>
        <taxon>Bacillales</taxon>
        <taxon>Bacillaceae</taxon>
        <taxon>Terrilactibacillus</taxon>
    </lineage>
</organism>
<keyword evidence="1 3" id="KW-0238">DNA-binding</keyword>
<dbReference type="EMBL" id="WNHB01000013">
    <property type="protein sequence ID" value="MTT32218.1"/>
    <property type="molecule type" value="Genomic_DNA"/>
</dbReference>
<dbReference type="RefSeq" id="WP_155218971.1">
    <property type="nucleotide sequence ID" value="NZ_WNHB01000013.1"/>
</dbReference>
<evidence type="ECO:0000313" key="3">
    <source>
        <dbReference type="EMBL" id="MTT32218.1"/>
    </source>
</evidence>
<evidence type="ECO:0000259" key="2">
    <source>
        <dbReference type="PROSITE" id="PS51740"/>
    </source>
</evidence>
<dbReference type="SUPFAM" id="SSF89447">
    <property type="entry name" value="AbrB/MazE/MraZ-like"/>
    <property type="match status" value="1"/>
</dbReference>
<evidence type="ECO:0000256" key="1">
    <source>
        <dbReference type="PROSITE-ProRule" id="PRU01076"/>
    </source>
</evidence>
<evidence type="ECO:0000313" key="4">
    <source>
        <dbReference type="Proteomes" id="UP000440978"/>
    </source>
</evidence>
<name>A0A6N8CRF4_9BACI</name>
<dbReference type="Gene3D" id="2.10.260.10">
    <property type="match status" value="1"/>
</dbReference>
<dbReference type="AlphaFoldDB" id="A0A6N8CRF4"/>
<accession>A0A6N8CRF4</accession>
<dbReference type="GO" id="GO:0003677">
    <property type="term" value="F:DNA binding"/>
    <property type="evidence" value="ECO:0007669"/>
    <property type="project" value="UniProtKB-UniRule"/>
</dbReference>
<dbReference type="SMART" id="SM00966">
    <property type="entry name" value="SpoVT_AbrB"/>
    <property type="match status" value="1"/>
</dbReference>
<protein>
    <submittedName>
        <fullName evidence="3">AbrB/MazE/SpoVT family DNA-binding domain-containing protein</fullName>
    </submittedName>
</protein>
<dbReference type="NCBIfam" id="TIGR01439">
    <property type="entry name" value="lp_hng_hel_AbrB"/>
    <property type="match status" value="1"/>
</dbReference>
<comment type="caution">
    <text evidence="3">The sequence shown here is derived from an EMBL/GenBank/DDBJ whole genome shotgun (WGS) entry which is preliminary data.</text>
</comment>